<dbReference type="Gene3D" id="2.170.130.10">
    <property type="entry name" value="TonB-dependent receptor, plug domain"/>
    <property type="match status" value="1"/>
</dbReference>
<evidence type="ECO:0000256" key="3">
    <source>
        <dbReference type="ARBA" id="ARBA00022448"/>
    </source>
</evidence>
<dbReference type="InterPro" id="IPR039426">
    <property type="entry name" value="TonB-dep_rcpt-like"/>
</dbReference>
<dbReference type="GO" id="GO:0009279">
    <property type="term" value="C:cell outer membrane"/>
    <property type="evidence" value="ECO:0007669"/>
    <property type="project" value="UniProtKB-SubCell"/>
</dbReference>
<evidence type="ECO:0000313" key="16">
    <source>
        <dbReference type="EMBL" id="PIM54007.1"/>
    </source>
</evidence>
<keyword evidence="9 10" id="KW-0998">Cell outer membrane</keyword>
<dbReference type="OrthoDB" id="183532at2"/>
<accession>A0A2G9CC75</accession>
<protein>
    <submittedName>
        <fullName evidence="16">TonB-dependent receptor</fullName>
    </submittedName>
</protein>
<evidence type="ECO:0000256" key="8">
    <source>
        <dbReference type="ARBA" id="ARBA00023170"/>
    </source>
</evidence>
<proteinExistence type="inferred from homology"/>
<evidence type="ECO:0000256" key="12">
    <source>
        <dbReference type="SAM" id="MobiDB-lite"/>
    </source>
</evidence>
<dbReference type="RefSeq" id="WP_099860707.1">
    <property type="nucleotide sequence ID" value="NZ_PEOG01000014.1"/>
</dbReference>
<dbReference type="PROSITE" id="PS52016">
    <property type="entry name" value="TONB_DEPENDENT_REC_3"/>
    <property type="match status" value="1"/>
</dbReference>
<dbReference type="Proteomes" id="UP000231501">
    <property type="component" value="Unassembled WGS sequence"/>
</dbReference>
<keyword evidence="8 16" id="KW-0675">Receptor</keyword>
<comment type="similarity">
    <text evidence="2 10 11">Belongs to the TonB-dependent receptor family.</text>
</comment>
<evidence type="ECO:0000256" key="7">
    <source>
        <dbReference type="ARBA" id="ARBA00023136"/>
    </source>
</evidence>
<keyword evidence="3 10" id="KW-0813">Transport</keyword>
<keyword evidence="5 10" id="KW-0812">Transmembrane</keyword>
<name>A0A2G9CC75_9BURK</name>
<evidence type="ECO:0000256" key="6">
    <source>
        <dbReference type="ARBA" id="ARBA00023077"/>
    </source>
</evidence>
<keyword evidence="17" id="KW-1185">Reference proteome</keyword>
<sequence>MNNKLNAVSLAVAATLAAASSAALAQAQEQAQLERVVVTGSAIKRIAAEGSLPVQTVTRAEIERSGVTSVTELMQNLSSVQGGFTEGDTVGGGGGGLATVSIHNLGGDRTLVLLNGRRLIGEAGGAVDLNMIPLSIIERVEVLTDGASALYGSDAVAGVVNFITRTNSQRKNISAFVSVPTESGGKERSASISGGFGDLESNGFNLLFGLSMDKRDALTASQRDFSKTGVINFGHDGKNYQFFNGSPSAIPGNVNVPVRNPDGTIGSELRNVYLAQNGECAPQNVRVDDSCYFDYAGTVQAFPDRKRTNLFGSGSVKLGEHTLRADLLLGKTKTSGKIAAVPGAVAVDPNGPFAAQLAAVGYTPAYLQSLGLDPNRIASVSYRAFDLGNRTSTFDRDNKAFWLSLEGQLAGWDYSATAGYQRAEVEESNSGYPLAKAFGALLRSGVYNPFVLPGQQSQAAKDAVSQIMISGAYGVETSTLANVDLRASREIFKTAAGGAYLAVGASFQQDKVEDNPGKVARGEGGPNGDDQRFGDSTVVIPYDAKRDTMGAFAELIVPVMKNLEVTGSVRYDNYRNVDSATNGKVSFKFTPTPELLFRGSFGTGFRAPTLRQLYRPLQEFGVTATPYECSPGMAAMAASLGAACQPGEKQYNVFTGGVKTVKPEESKQATLGFRVEPTSSFSFGADWWWVGIDKTFGSVDENEAFSDPQKYSNLWLVYTDPVTGEKFLAYNASTTNLGKSYSSGIDFDVTGRVNTPFGRLTSNLRATYMLDRKVQLLANGEYFSDVAENHAALGTVTFRWKGQWSNTLQTGNWAHTANINFQSGYKDFPTFVTDRDDPNPATNEHLVRLKVKPYATLDWQTAYTWNKQLTLALGVKNVFDKQPPLSLRANGGHMLGFDYRYYSPMGRTIQARASYDF</sequence>
<evidence type="ECO:0000256" key="2">
    <source>
        <dbReference type="ARBA" id="ARBA00009810"/>
    </source>
</evidence>
<dbReference type="Gene3D" id="2.40.170.20">
    <property type="entry name" value="TonB-dependent receptor, beta-barrel domain"/>
    <property type="match status" value="1"/>
</dbReference>
<keyword evidence="13" id="KW-0732">Signal</keyword>
<gene>
    <name evidence="16" type="ORF">CS062_06870</name>
</gene>
<comment type="subcellular location">
    <subcellularLocation>
        <location evidence="1 10">Cell outer membrane</location>
        <topology evidence="1 10">Multi-pass membrane protein</topology>
    </subcellularLocation>
</comment>
<comment type="caution">
    <text evidence="16">The sequence shown here is derived from an EMBL/GenBank/DDBJ whole genome shotgun (WGS) entry which is preliminary data.</text>
</comment>
<evidence type="ECO:0000256" key="1">
    <source>
        <dbReference type="ARBA" id="ARBA00004571"/>
    </source>
</evidence>
<evidence type="ECO:0000313" key="17">
    <source>
        <dbReference type="Proteomes" id="UP000231501"/>
    </source>
</evidence>
<evidence type="ECO:0000256" key="4">
    <source>
        <dbReference type="ARBA" id="ARBA00022452"/>
    </source>
</evidence>
<feature type="domain" description="TonB-dependent receptor-like beta-barrel" evidence="14">
    <location>
        <begin position="361"/>
        <end position="878"/>
    </location>
</feature>
<keyword evidence="4 10" id="KW-1134">Transmembrane beta strand</keyword>
<evidence type="ECO:0000256" key="13">
    <source>
        <dbReference type="SAM" id="SignalP"/>
    </source>
</evidence>
<dbReference type="InterPro" id="IPR037066">
    <property type="entry name" value="Plug_dom_sf"/>
</dbReference>
<evidence type="ECO:0000256" key="11">
    <source>
        <dbReference type="RuleBase" id="RU003357"/>
    </source>
</evidence>
<dbReference type="InterPro" id="IPR000531">
    <property type="entry name" value="Beta-barrel_TonB"/>
</dbReference>
<keyword evidence="6 11" id="KW-0798">TonB box</keyword>
<dbReference type="SUPFAM" id="SSF56935">
    <property type="entry name" value="Porins"/>
    <property type="match status" value="1"/>
</dbReference>
<dbReference type="InterPro" id="IPR012910">
    <property type="entry name" value="Plug_dom"/>
</dbReference>
<feature type="chain" id="PRO_5013802531" evidence="13">
    <location>
        <begin position="26"/>
        <end position="917"/>
    </location>
</feature>
<evidence type="ECO:0000256" key="10">
    <source>
        <dbReference type="PROSITE-ProRule" id="PRU01360"/>
    </source>
</evidence>
<feature type="region of interest" description="Disordered" evidence="12">
    <location>
        <begin position="515"/>
        <end position="535"/>
    </location>
</feature>
<dbReference type="PANTHER" id="PTHR47234:SF2">
    <property type="entry name" value="TONB-DEPENDENT RECEPTOR"/>
    <property type="match status" value="1"/>
</dbReference>
<evidence type="ECO:0000256" key="5">
    <source>
        <dbReference type="ARBA" id="ARBA00022692"/>
    </source>
</evidence>
<dbReference type="AlphaFoldDB" id="A0A2G9CC75"/>
<reference evidence="16 17" key="1">
    <citation type="submission" date="2017-11" db="EMBL/GenBank/DDBJ databases">
        <title>Draft genome sequence of Mitsuaria sp. HWN-4.</title>
        <authorList>
            <person name="Gundlapally S.R."/>
        </authorList>
    </citation>
    <scope>NUCLEOTIDE SEQUENCE [LARGE SCALE GENOMIC DNA]</scope>
    <source>
        <strain evidence="16 17">HWN-4</strain>
    </source>
</reference>
<feature type="signal peptide" evidence="13">
    <location>
        <begin position="1"/>
        <end position="25"/>
    </location>
</feature>
<feature type="domain" description="TonB-dependent receptor plug" evidence="15">
    <location>
        <begin position="52"/>
        <end position="159"/>
    </location>
</feature>
<dbReference type="EMBL" id="PEOG01000014">
    <property type="protein sequence ID" value="PIM54007.1"/>
    <property type="molecule type" value="Genomic_DNA"/>
</dbReference>
<evidence type="ECO:0000259" key="14">
    <source>
        <dbReference type="Pfam" id="PF00593"/>
    </source>
</evidence>
<organism evidence="16 17">
    <name type="scientific">Roseateles chitinivorans</name>
    <dbReference type="NCBI Taxonomy" id="2917965"/>
    <lineage>
        <taxon>Bacteria</taxon>
        <taxon>Pseudomonadati</taxon>
        <taxon>Pseudomonadota</taxon>
        <taxon>Betaproteobacteria</taxon>
        <taxon>Burkholderiales</taxon>
        <taxon>Sphaerotilaceae</taxon>
        <taxon>Roseateles</taxon>
    </lineage>
</organism>
<dbReference type="CDD" id="cd01347">
    <property type="entry name" value="ligand_gated_channel"/>
    <property type="match status" value="1"/>
</dbReference>
<evidence type="ECO:0000256" key="9">
    <source>
        <dbReference type="ARBA" id="ARBA00023237"/>
    </source>
</evidence>
<keyword evidence="7 10" id="KW-0472">Membrane</keyword>
<evidence type="ECO:0000259" key="15">
    <source>
        <dbReference type="Pfam" id="PF07715"/>
    </source>
</evidence>
<dbReference type="PANTHER" id="PTHR47234">
    <property type="match status" value="1"/>
</dbReference>
<dbReference type="Pfam" id="PF00593">
    <property type="entry name" value="TonB_dep_Rec_b-barrel"/>
    <property type="match status" value="1"/>
</dbReference>
<dbReference type="Pfam" id="PF07715">
    <property type="entry name" value="Plug"/>
    <property type="match status" value="1"/>
</dbReference>
<dbReference type="InterPro" id="IPR036942">
    <property type="entry name" value="Beta-barrel_TonB_sf"/>
</dbReference>